<dbReference type="EMBL" id="JAPQKN010000001">
    <property type="protein sequence ID" value="KAJ5176128.1"/>
    <property type="molecule type" value="Genomic_DNA"/>
</dbReference>
<keyword evidence="3" id="KW-1185">Reference proteome</keyword>
<feature type="transmembrane region" description="Helical" evidence="1">
    <location>
        <begin position="62"/>
        <end position="84"/>
    </location>
</feature>
<proteinExistence type="predicted"/>
<reference evidence="2" key="2">
    <citation type="journal article" date="2023" name="IMA Fungus">
        <title>Comparative genomic study of the Penicillium genus elucidates a diverse pangenome and 15 lateral gene transfer events.</title>
        <authorList>
            <person name="Petersen C."/>
            <person name="Sorensen T."/>
            <person name="Nielsen M.R."/>
            <person name="Sondergaard T.E."/>
            <person name="Sorensen J.L."/>
            <person name="Fitzpatrick D.A."/>
            <person name="Frisvad J.C."/>
            <person name="Nielsen K.L."/>
        </authorList>
    </citation>
    <scope>NUCLEOTIDE SEQUENCE</scope>
    <source>
        <strain evidence="2">IBT 26290</strain>
    </source>
</reference>
<dbReference type="AlphaFoldDB" id="A0A9W9IG88"/>
<keyword evidence="1" id="KW-0472">Membrane</keyword>
<sequence>MSSIITAVKDLISSMFEVVFSVFRVAFDTASGLVTAAVNFFIGTLKMALHTAANTLKAAGGVGKFIASNIVVIALIAGGIYAYLQYQGRQGRPAKVGNKKLN</sequence>
<name>A0A9W9IG88_9EURO</name>
<dbReference type="OrthoDB" id="2561686at2759"/>
<dbReference type="Proteomes" id="UP001149163">
    <property type="component" value="Unassembled WGS sequence"/>
</dbReference>
<gene>
    <name evidence="2" type="ORF">N7482_002005</name>
</gene>
<organism evidence="2 3">
    <name type="scientific">Penicillium canariense</name>
    <dbReference type="NCBI Taxonomy" id="189055"/>
    <lineage>
        <taxon>Eukaryota</taxon>
        <taxon>Fungi</taxon>
        <taxon>Dikarya</taxon>
        <taxon>Ascomycota</taxon>
        <taxon>Pezizomycotina</taxon>
        <taxon>Eurotiomycetes</taxon>
        <taxon>Eurotiomycetidae</taxon>
        <taxon>Eurotiales</taxon>
        <taxon>Aspergillaceae</taxon>
        <taxon>Penicillium</taxon>
    </lineage>
</organism>
<dbReference type="GeneID" id="81423306"/>
<comment type="caution">
    <text evidence="2">The sequence shown here is derived from an EMBL/GenBank/DDBJ whole genome shotgun (WGS) entry which is preliminary data.</text>
</comment>
<dbReference type="RefSeq" id="XP_056547736.1">
    <property type="nucleotide sequence ID" value="XM_056684130.1"/>
</dbReference>
<accession>A0A9W9IG88</accession>
<evidence type="ECO:0000313" key="3">
    <source>
        <dbReference type="Proteomes" id="UP001149163"/>
    </source>
</evidence>
<evidence type="ECO:0000313" key="2">
    <source>
        <dbReference type="EMBL" id="KAJ5176128.1"/>
    </source>
</evidence>
<evidence type="ECO:0000256" key="1">
    <source>
        <dbReference type="SAM" id="Phobius"/>
    </source>
</evidence>
<protein>
    <submittedName>
        <fullName evidence="2">Uncharacterized protein</fullName>
    </submittedName>
</protein>
<feature type="transmembrane region" description="Helical" evidence="1">
    <location>
        <begin position="21"/>
        <end position="42"/>
    </location>
</feature>
<reference evidence="2" key="1">
    <citation type="submission" date="2022-11" db="EMBL/GenBank/DDBJ databases">
        <authorList>
            <person name="Petersen C."/>
        </authorList>
    </citation>
    <scope>NUCLEOTIDE SEQUENCE</scope>
    <source>
        <strain evidence="2">IBT 26290</strain>
    </source>
</reference>
<keyword evidence="1" id="KW-0812">Transmembrane</keyword>
<keyword evidence="1" id="KW-1133">Transmembrane helix</keyword>